<dbReference type="Proteomes" id="UP000236291">
    <property type="component" value="Unassembled WGS sequence"/>
</dbReference>
<accession>A0A2K3K9Y8</accession>
<dbReference type="AlphaFoldDB" id="A0A2K3K9Y8"/>
<organism evidence="1 2">
    <name type="scientific">Trifolium pratense</name>
    <name type="common">Red clover</name>
    <dbReference type="NCBI Taxonomy" id="57577"/>
    <lineage>
        <taxon>Eukaryota</taxon>
        <taxon>Viridiplantae</taxon>
        <taxon>Streptophyta</taxon>
        <taxon>Embryophyta</taxon>
        <taxon>Tracheophyta</taxon>
        <taxon>Spermatophyta</taxon>
        <taxon>Magnoliopsida</taxon>
        <taxon>eudicotyledons</taxon>
        <taxon>Gunneridae</taxon>
        <taxon>Pentapetalae</taxon>
        <taxon>rosids</taxon>
        <taxon>fabids</taxon>
        <taxon>Fabales</taxon>
        <taxon>Fabaceae</taxon>
        <taxon>Papilionoideae</taxon>
        <taxon>50 kb inversion clade</taxon>
        <taxon>NPAAA clade</taxon>
        <taxon>Hologalegina</taxon>
        <taxon>IRL clade</taxon>
        <taxon>Trifolieae</taxon>
        <taxon>Trifolium</taxon>
    </lineage>
</organism>
<feature type="non-terminal residue" evidence="1">
    <location>
        <position position="1"/>
    </location>
</feature>
<evidence type="ECO:0000313" key="2">
    <source>
        <dbReference type="Proteomes" id="UP000236291"/>
    </source>
</evidence>
<evidence type="ECO:0000313" key="1">
    <source>
        <dbReference type="EMBL" id="PNX63082.1"/>
    </source>
</evidence>
<proteinExistence type="predicted"/>
<reference evidence="1 2" key="2">
    <citation type="journal article" date="2017" name="Front. Plant Sci.">
        <title>Gene Classification and Mining of Molecular Markers Useful in Red Clover (Trifolium pratense) Breeding.</title>
        <authorList>
            <person name="Istvanek J."/>
            <person name="Dluhosova J."/>
            <person name="Dluhos P."/>
            <person name="Patkova L."/>
            <person name="Nedelnik J."/>
            <person name="Repkova J."/>
        </authorList>
    </citation>
    <scope>NUCLEOTIDE SEQUENCE [LARGE SCALE GENOMIC DNA]</scope>
    <source>
        <strain evidence="2">cv. Tatra</strain>
        <tissue evidence="1">Young leaves</tissue>
    </source>
</reference>
<protein>
    <submittedName>
        <fullName evidence="1">Uncharacterized protein</fullName>
    </submittedName>
</protein>
<name>A0A2K3K9Y8_TRIPR</name>
<reference evidence="1 2" key="1">
    <citation type="journal article" date="2014" name="Am. J. Bot.">
        <title>Genome assembly and annotation for red clover (Trifolium pratense; Fabaceae).</title>
        <authorList>
            <person name="Istvanek J."/>
            <person name="Jaros M."/>
            <person name="Krenek A."/>
            <person name="Repkova J."/>
        </authorList>
    </citation>
    <scope>NUCLEOTIDE SEQUENCE [LARGE SCALE GENOMIC DNA]</scope>
    <source>
        <strain evidence="2">cv. Tatra</strain>
        <tissue evidence="1">Young leaves</tissue>
    </source>
</reference>
<comment type="caution">
    <text evidence="1">The sequence shown here is derived from an EMBL/GenBank/DDBJ whole genome shotgun (WGS) entry which is preliminary data.</text>
</comment>
<dbReference type="EMBL" id="ASHM01152364">
    <property type="protein sequence ID" value="PNX63082.1"/>
    <property type="molecule type" value="Genomic_DNA"/>
</dbReference>
<sequence length="32" mass="3603">LFSEEVAFLTLKSFDFSPGWEITEHDGVENAS</sequence>
<gene>
    <name evidence="1" type="ORF">L195_g061447</name>
</gene>